<feature type="domain" description="N-acetyltransferase" evidence="1">
    <location>
        <begin position="9"/>
        <end position="168"/>
    </location>
</feature>
<gene>
    <name evidence="2" type="ORF">V3328_01700</name>
</gene>
<dbReference type="EMBL" id="JAZHOF010000001">
    <property type="protein sequence ID" value="MEJ8570172.1"/>
    <property type="molecule type" value="Genomic_DNA"/>
</dbReference>
<dbReference type="InterPro" id="IPR016181">
    <property type="entry name" value="Acyl_CoA_acyltransferase"/>
</dbReference>
<sequence length="190" mass="20694">MSQSGLKGGVIRRVGGSERQVFRDHLLRLSPKGRRSRFGGGVSDLFIEQHAARVFAGAAVVYGLFDEGPIRAAAEMHPVGGAFEATAEVAFSVEDDWQDAGVGTALLGRVMRAARNRGKSRLIMTCLPENVRMQRVASKHGAKLQWQEGDVFGTINPPIPTPISLWREAMDEGQGVLNVLFDRPRIEAAE</sequence>
<dbReference type="GO" id="GO:0016747">
    <property type="term" value="F:acyltransferase activity, transferring groups other than amino-acyl groups"/>
    <property type="evidence" value="ECO:0007669"/>
    <property type="project" value="InterPro"/>
</dbReference>
<name>A0AAW9RJ40_9HYPH</name>
<accession>A0AAW9RJ40</accession>
<dbReference type="RefSeq" id="WP_340327908.1">
    <property type="nucleotide sequence ID" value="NZ_JAZHOF010000001.1"/>
</dbReference>
<dbReference type="SUPFAM" id="SSF55729">
    <property type="entry name" value="Acyl-CoA N-acyltransferases (Nat)"/>
    <property type="match status" value="1"/>
</dbReference>
<dbReference type="PROSITE" id="PS51186">
    <property type="entry name" value="GNAT"/>
    <property type="match status" value="1"/>
</dbReference>
<evidence type="ECO:0000313" key="3">
    <source>
        <dbReference type="Proteomes" id="UP001378188"/>
    </source>
</evidence>
<evidence type="ECO:0000259" key="1">
    <source>
        <dbReference type="PROSITE" id="PS51186"/>
    </source>
</evidence>
<keyword evidence="3" id="KW-1185">Reference proteome</keyword>
<proteinExistence type="predicted"/>
<protein>
    <submittedName>
        <fullName evidence="2">GNAT family N-acetyltransferase</fullName>
    </submittedName>
</protein>
<dbReference type="Proteomes" id="UP001378188">
    <property type="component" value="Unassembled WGS sequence"/>
</dbReference>
<dbReference type="InterPro" id="IPR000182">
    <property type="entry name" value="GNAT_dom"/>
</dbReference>
<organism evidence="2 3">
    <name type="scientific">Microbaculum marinum</name>
    <dbReference type="NCBI Taxonomy" id="1764581"/>
    <lineage>
        <taxon>Bacteria</taxon>
        <taxon>Pseudomonadati</taxon>
        <taxon>Pseudomonadota</taxon>
        <taxon>Alphaproteobacteria</taxon>
        <taxon>Hyphomicrobiales</taxon>
        <taxon>Tepidamorphaceae</taxon>
        <taxon>Microbaculum</taxon>
    </lineage>
</organism>
<dbReference type="Pfam" id="PF00583">
    <property type="entry name" value="Acetyltransf_1"/>
    <property type="match status" value="1"/>
</dbReference>
<dbReference type="Gene3D" id="3.40.630.30">
    <property type="match status" value="1"/>
</dbReference>
<reference evidence="2 3" key="1">
    <citation type="submission" date="2024-02" db="EMBL/GenBank/DDBJ databases">
        <title>Genome analysis and characterization of Microbaculum marinisediminis sp. nov., isolated from marine sediment.</title>
        <authorList>
            <person name="Du Z.-J."/>
            <person name="Ye Y.-Q."/>
            <person name="Zhang Z.-R."/>
            <person name="Yuan S.-M."/>
            <person name="Zhang X.-Y."/>
        </authorList>
    </citation>
    <scope>NUCLEOTIDE SEQUENCE [LARGE SCALE GENOMIC DNA]</scope>
    <source>
        <strain evidence="2 3">SDUM1044001</strain>
    </source>
</reference>
<evidence type="ECO:0000313" key="2">
    <source>
        <dbReference type="EMBL" id="MEJ8570172.1"/>
    </source>
</evidence>
<comment type="caution">
    <text evidence="2">The sequence shown here is derived from an EMBL/GenBank/DDBJ whole genome shotgun (WGS) entry which is preliminary data.</text>
</comment>
<dbReference type="AlphaFoldDB" id="A0AAW9RJ40"/>